<proteinExistence type="predicted"/>
<evidence type="ECO:0000313" key="1">
    <source>
        <dbReference type="EMBL" id="JAD61247.1"/>
    </source>
</evidence>
<protein>
    <submittedName>
        <fullName evidence="1">Uncharacterized protein</fullName>
    </submittedName>
</protein>
<reference evidence="1" key="2">
    <citation type="journal article" date="2015" name="Data Brief">
        <title>Shoot transcriptome of the giant reed, Arundo donax.</title>
        <authorList>
            <person name="Barrero R.A."/>
            <person name="Guerrero F.D."/>
            <person name="Moolhuijzen P."/>
            <person name="Goolsby J.A."/>
            <person name="Tidwell J."/>
            <person name="Bellgard S.E."/>
            <person name="Bellgard M.I."/>
        </authorList>
    </citation>
    <scope>NUCLEOTIDE SEQUENCE</scope>
    <source>
        <tissue evidence="1">Shoot tissue taken approximately 20 cm above the soil surface</tissue>
    </source>
</reference>
<dbReference type="AlphaFoldDB" id="A0A0A9BPP6"/>
<sequence>MIMQEIQRSSSIELFARMQCMHIWDAHVTPWLQVDASLIVYIC</sequence>
<name>A0A0A9BPP6_ARUDO</name>
<reference evidence="1" key="1">
    <citation type="submission" date="2014-09" db="EMBL/GenBank/DDBJ databases">
        <authorList>
            <person name="Magalhaes I.L.F."/>
            <person name="Oliveira U."/>
            <person name="Santos F.R."/>
            <person name="Vidigal T.H.D.A."/>
            <person name="Brescovit A.D."/>
            <person name="Santos A.J."/>
        </authorList>
    </citation>
    <scope>NUCLEOTIDE SEQUENCE</scope>
    <source>
        <tissue evidence="1">Shoot tissue taken approximately 20 cm above the soil surface</tissue>
    </source>
</reference>
<dbReference type="EMBL" id="GBRH01236648">
    <property type="protein sequence ID" value="JAD61247.1"/>
    <property type="molecule type" value="Transcribed_RNA"/>
</dbReference>
<organism evidence="1">
    <name type="scientific">Arundo donax</name>
    <name type="common">Giant reed</name>
    <name type="synonym">Donax arundinaceus</name>
    <dbReference type="NCBI Taxonomy" id="35708"/>
    <lineage>
        <taxon>Eukaryota</taxon>
        <taxon>Viridiplantae</taxon>
        <taxon>Streptophyta</taxon>
        <taxon>Embryophyta</taxon>
        <taxon>Tracheophyta</taxon>
        <taxon>Spermatophyta</taxon>
        <taxon>Magnoliopsida</taxon>
        <taxon>Liliopsida</taxon>
        <taxon>Poales</taxon>
        <taxon>Poaceae</taxon>
        <taxon>PACMAD clade</taxon>
        <taxon>Arundinoideae</taxon>
        <taxon>Arundineae</taxon>
        <taxon>Arundo</taxon>
    </lineage>
</organism>
<accession>A0A0A9BPP6</accession>